<keyword evidence="3" id="KW-0808">Transferase</keyword>
<dbReference type="Pfam" id="PF01121">
    <property type="entry name" value="CoaE"/>
    <property type="match status" value="1"/>
</dbReference>
<dbReference type="EMBL" id="FWWU01000009">
    <property type="protein sequence ID" value="SMB92923.1"/>
    <property type="molecule type" value="Genomic_DNA"/>
</dbReference>
<evidence type="ECO:0000256" key="3">
    <source>
        <dbReference type="HAMAP-Rule" id="MF_00376"/>
    </source>
</evidence>
<gene>
    <name evidence="3" type="primary">coaE</name>
    <name evidence="5" type="ORF">SAMN00790413_01763</name>
</gene>
<evidence type="ECO:0000256" key="1">
    <source>
        <dbReference type="ARBA" id="ARBA00022741"/>
    </source>
</evidence>
<evidence type="ECO:0000313" key="6">
    <source>
        <dbReference type="Proteomes" id="UP000192582"/>
    </source>
</evidence>
<dbReference type="Proteomes" id="UP000192582">
    <property type="component" value="Unassembled WGS sequence"/>
</dbReference>
<keyword evidence="6" id="KW-1185">Reference proteome</keyword>
<comment type="subcellular location">
    <subcellularLocation>
        <location evidence="3">Cytoplasm</location>
    </subcellularLocation>
</comment>
<dbReference type="InterPro" id="IPR027417">
    <property type="entry name" value="P-loop_NTPase"/>
</dbReference>
<accession>A0A1W1VI19</accession>
<comment type="catalytic activity">
    <reaction evidence="3">
        <text>3'-dephospho-CoA + ATP = ADP + CoA + H(+)</text>
        <dbReference type="Rhea" id="RHEA:18245"/>
        <dbReference type="ChEBI" id="CHEBI:15378"/>
        <dbReference type="ChEBI" id="CHEBI:30616"/>
        <dbReference type="ChEBI" id="CHEBI:57287"/>
        <dbReference type="ChEBI" id="CHEBI:57328"/>
        <dbReference type="ChEBI" id="CHEBI:456216"/>
        <dbReference type="EC" id="2.7.1.24"/>
    </reaction>
</comment>
<dbReference type="PANTHER" id="PTHR10695">
    <property type="entry name" value="DEPHOSPHO-COA KINASE-RELATED"/>
    <property type="match status" value="1"/>
</dbReference>
<keyword evidence="3" id="KW-0173">Coenzyme A biosynthesis</keyword>
<dbReference type="AlphaFoldDB" id="A0A1W1VI19"/>
<comment type="similarity">
    <text evidence="3">Belongs to the CoaE family.</text>
</comment>
<dbReference type="CDD" id="cd02022">
    <property type="entry name" value="DPCK"/>
    <property type="match status" value="1"/>
</dbReference>
<reference evidence="5 6" key="1">
    <citation type="submission" date="2017-04" db="EMBL/GenBank/DDBJ databases">
        <authorList>
            <person name="Afonso C.L."/>
            <person name="Miller P.J."/>
            <person name="Scott M.A."/>
            <person name="Spackman E."/>
            <person name="Goraichik I."/>
            <person name="Dimitrov K.M."/>
            <person name="Suarez D.L."/>
            <person name="Swayne D.E."/>
        </authorList>
    </citation>
    <scope>NUCLEOTIDE SEQUENCE [LARGE SCALE GENOMIC DNA]</scope>
    <source>
        <strain evidence="5 6">KR-140</strain>
    </source>
</reference>
<dbReference type="GO" id="GO:0015937">
    <property type="term" value="P:coenzyme A biosynthetic process"/>
    <property type="evidence" value="ECO:0007669"/>
    <property type="project" value="UniProtKB-UniRule"/>
</dbReference>
<proteinExistence type="inferred from homology"/>
<dbReference type="Gene3D" id="3.40.50.300">
    <property type="entry name" value="P-loop containing nucleotide triphosphate hydrolases"/>
    <property type="match status" value="1"/>
</dbReference>
<comment type="function">
    <text evidence="3">Catalyzes the phosphorylation of the 3'-hydroxyl group of dephosphocoenzyme A to form coenzyme A.</text>
</comment>
<keyword evidence="3 5" id="KW-0418">Kinase</keyword>
<dbReference type="GO" id="GO:0004140">
    <property type="term" value="F:dephospho-CoA kinase activity"/>
    <property type="evidence" value="ECO:0007669"/>
    <property type="project" value="UniProtKB-UniRule"/>
</dbReference>
<dbReference type="EC" id="2.7.1.24" evidence="3 4"/>
<dbReference type="PROSITE" id="PS51219">
    <property type="entry name" value="DPCK"/>
    <property type="match status" value="1"/>
</dbReference>
<dbReference type="InterPro" id="IPR001977">
    <property type="entry name" value="Depp_CoAkinase"/>
</dbReference>
<comment type="pathway">
    <text evidence="3">Cofactor biosynthesis; coenzyme A biosynthesis; CoA from (R)-pantothenate: step 5/5.</text>
</comment>
<dbReference type="NCBIfam" id="TIGR00152">
    <property type="entry name" value="dephospho-CoA kinase"/>
    <property type="match status" value="1"/>
</dbReference>
<sequence>MTAPPPPRRLGLTGSIGAGKSTVAALLRAWGLTVLDADEQAREVTRDPAVLTEIAAAFPGVLRGGELDRAALAAEVFGDPQRLAVLNAITHPRVRARMEALEREAAERGEPWVVQDIPLLFEGGLAGHMNAVLVVDAPLTLRVARVMARSGLTEAEVMARDARQMPAEEKRRRATVVLENHGDLEALEAQVDGALKRLGIQPPVACDQQEESPGPG</sequence>
<keyword evidence="3" id="KW-0963">Cytoplasm</keyword>
<dbReference type="OrthoDB" id="9812943at2"/>
<dbReference type="STRING" id="695939.SAMN00790413_01763"/>
<dbReference type="SUPFAM" id="SSF52540">
    <property type="entry name" value="P-loop containing nucleoside triphosphate hydrolases"/>
    <property type="match status" value="1"/>
</dbReference>
<dbReference type="GO" id="GO:0005524">
    <property type="term" value="F:ATP binding"/>
    <property type="evidence" value="ECO:0007669"/>
    <property type="project" value="UniProtKB-UniRule"/>
</dbReference>
<name>A0A1W1VI19_9DEIO</name>
<keyword evidence="1 3" id="KW-0547">Nucleotide-binding</keyword>
<feature type="binding site" evidence="3">
    <location>
        <begin position="17"/>
        <end position="22"/>
    </location>
    <ligand>
        <name>ATP</name>
        <dbReference type="ChEBI" id="CHEBI:30616"/>
    </ligand>
</feature>
<dbReference type="HAMAP" id="MF_00376">
    <property type="entry name" value="Dephospho_CoA_kinase"/>
    <property type="match status" value="1"/>
</dbReference>
<evidence type="ECO:0000313" key="5">
    <source>
        <dbReference type="EMBL" id="SMB92923.1"/>
    </source>
</evidence>
<evidence type="ECO:0000256" key="2">
    <source>
        <dbReference type="ARBA" id="ARBA00022840"/>
    </source>
</evidence>
<keyword evidence="2 3" id="KW-0067">ATP-binding</keyword>
<dbReference type="UniPathway" id="UPA00241">
    <property type="reaction ID" value="UER00356"/>
</dbReference>
<dbReference type="PANTHER" id="PTHR10695:SF46">
    <property type="entry name" value="BIFUNCTIONAL COENZYME A SYNTHASE-RELATED"/>
    <property type="match status" value="1"/>
</dbReference>
<protein>
    <recommendedName>
        <fullName evidence="3 4">Dephospho-CoA kinase</fullName>
        <ecNumber evidence="3 4">2.7.1.24</ecNumber>
    </recommendedName>
    <alternativeName>
        <fullName evidence="3">Dephosphocoenzyme A kinase</fullName>
    </alternativeName>
</protein>
<evidence type="ECO:0000256" key="4">
    <source>
        <dbReference type="NCBIfam" id="TIGR00152"/>
    </source>
</evidence>
<organism evidence="5 6">
    <name type="scientific">Deinococcus hopiensis KR-140</name>
    <dbReference type="NCBI Taxonomy" id="695939"/>
    <lineage>
        <taxon>Bacteria</taxon>
        <taxon>Thermotogati</taxon>
        <taxon>Deinococcota</taxon>
        <taxon>Deinococci</taxon>
        <taxon>Deinococcales</taxon>
        <taxon>Deinococcaceae</taxon>
        <taxon>Deinococcus</taxon>
    </lineage>
</organism>
<dbReference type="GO" id="GO:0005737">
    <property type="term" value="C:cytoplasm"/>
    <property type="evidence" value="ECO:0007669"/>
    <property type="project" value="UniProtKB-SubCell"/>
</dbReference>
<dbReference type="RefSeq" id="WP_084049172.1">
    <property type="nucleotide sequence ID" value="NZ_FWWU01000009.1"/>
</dbReference>